<evidence type="ECO:0000256" key="1">
    <source>
        <dbReference type="ARBA" id="ARBA00004123"/>
    </source>
</evidence>
<keyword evidence="4 7" id="KW-0747">Spliceosome</keyword>
<dbReference type="InterPro" id="IPR022783">
    <property type="entry name" value="GCFC_dom"/>
</dbReference>
<dbReference type="PANTHER" id="PTHR23329:SF1">
    <property type="entry name" value="TUFTELIN-INTERACTING PROTEIN 11"/>
    <property type="match status" value="1"/>
</dbReference>
<evidence type="ECO:0000256" key="2">
    <source>
        <dbReference type="ARBA" id="ARBA00010900"/>
    </source>
</evidence>
<evidence type="ECO:0000256" key="7">
    <source>
        <dbReference type="PIRNR" id="PIRNR017706"/>
    </source>
</evidence>
<dbReference type="SMART" id="SM00443">
    <property type="entry name" value="G_patch"/>
    <property type="match status" value="1"/>
</dbReference>
<evidence type="ECO:0000256" key="8">
    <source>
        <dbReference type="SAM" id="MobiDB-lite"/>
    </source>
</evidence>
<organism evidence="10 11">
    <name type="scientific">Phaedon cochleariae</name>
    <name type="common">Mustard beetle</name>
    <dbReference type="NCBI Taxonomy" id="80249"/>
    <lineage>
        <taxon>Eukaryota</taxon>
        <taxon>Metazoa</taxon>
        <taxon>Ecdysozoa</taxon>
        <taxon>Arthropoda</taxon>
        <taxon>Hexapoda</taxon>
        <taxon>Insecta</taxon>
        <taxon>Pterygota</taxon>
        <taxon>Neoptera</taxon>
        <taxon>Endopterygota</taxon>
        <taxon>Coleoptera</taxon>
        <taxon>Polyphaga</taxon>
        <taxon>Cucujiformia</taxon>
        <taxon>Chrysomeloidea</taxon>
        <taxon>Chrysomelidae</taxon>
        <taxon>Chrysomelinae</taxon>
        <taxon>Chrysomelini</taxon>
        <taxon>Phaedon</taxon>
    </lineage>
</organism>
<name>A0A9P0DTC3_PHACE</name>
<keyword evidence="5 7" id="KW-0508">mRNA splicing</keyword>
<feature type="compositionally biased region" description="Polar residues" evidence="8">
    <location>
        <begin position="99"/>
        <end position="108"/>
    </location>
</feature>
<dbReference type="GO" id="GO:0000390">
    <property type="term" value="P:spliceosomal complex disassembly"/>
    <property type="evidence" value="ECO:0007669"/>
    <property type="project" value="InterPro"/>
</dbReference>
<dbReference type="Pfam" id="PF12457">
    <property type="entry name" value="TIP_N"/>
    <property type="match status" value="1"/>
</dbReference>
<proteinExistence type="inferred from homology"/>
<dbReference type="OrthoDB" id="4822at2759"/>
<dbReference type="Pfam" id="PF07842">
    <property type="entry name" value="GCFC"/>
    <property type="match status" value="1"/>
</dbReference>
<dbReference type="EMBL" id="OU896709">
    <property type="protein sequence ID" value="CAH1160144.1"/>
    <property type="molecule type" value="Genomic_DNA"/>
</dbReference>
<dbReference type="PROSITE" id="PS50174">
    <property type="entry name" value="G_PATCH"/>
    <property type="match status" value="1"/>
</dbReference>
<sequence length="840" mass="95591">MSDDEMEKFEITDYDLDNEFNIHRNRKKQSKHHQIYGIWADDSEDDNDEKPSFKSRKQPKSYTAPIGFVAGGIQQAGKKNKDNDQDAIKKEEGSDDEPTTSFKTTNSSDESEEEAPRAGFGKSRFQKSQQATMTETTGEIAGLRRKNTLNPSLINRGVGNWEKHTKGIGAKLLLQMGFQPGKGLGKDLQGISAPVEAQLRKGRGAIGAYGPEKPASIPKLKEQLVKSEFDDDENEITKGESKWKKTESLNKKSRYYYRSVDDVIEKGKRPGAFRHLGNASELSKVKVIDMTGPQQRVLSGYHALSGLKAPPGVEHYEDVVHKKCSNFALPEMQHNLDLLVDMCEQDIIRIDRNIRHNEDKIVALEQEEKSIKDVLRKEDDGLKNLQEVIDVVNKLMDPSQGYSLGQIAAIFKDLQERYEEEYTVYELSELAPGLIGPLLTSALASWSPLAQPDRYLDVFAQWTDILDKRTRHRGNLEGNKSGIQPFDSLIWHTWMPVVRTCVSSWNPRDCDTLITLVETWKAIIPPWILENVLDQIIIPKILDEVNAWNPLTDTVPIHLWIHPWIPLLEARLQATIYPVIQEKLGTALANWHPSDRSAKLMLQPWQRALSKGAFVAFLLKHIVPKLQLCMQSLAINPHQQHLDPWTWVMDWSDMLSTANLTLILDKFFFPRWLQTLAVWLNHNPNYTQVTEWYSGWKRMLSDELLSQPTIKENFHKALEMMNRAVNIGQQPGAKESISYLKNMEENGVPTPAPPPRVETFAEAVKTASKIPQGFKDLVTKKCEERGILFVPIPNKYHEAKQVYRIGSNGVQCYIDRNVIFYAQNNSIWTPTSLNKLLDAA</sequence>
<reference evidence="10" key="2">
    <citation type="submission" date="2022-10" db="EMBL/GenBank/DDBJ databases">
        <authorList>
            <consortium name="ENA_rothamsted_submissions"/>
            <consortium name="culmorum"/>
            <person name="King R."/>
        </authorList>
    </citation>
    <scope>NUCLEOTIDE SEQUENCE</scope>
</reference>
<dbReference type="PANTHER" id="PTHR23329">
    <property type="entry name" value="TUFTELIN-INTERACTING PROTEIN 11-RELATED"/>
    <property type="match status" value="1"/>
</dbReference>
<evidence type="ECO:0000256" key="4">
    <source>
        <dbReference type="ARBA" id="ARBA00022728"/>
    </source>
</evidence>
<dbReference type="GO" id="GO:0003676">
    <property type="term" value="F:nucleic acid binding"/>
    <property type="evidence" value="ECO:0007669"/>
    <property type="project" value="InterPro"/>
</dbReference>
<feature type="compositionally biased region" description="Basic and acidic residues" evidence="8">
    <location>
        <begin position="79"/>
        <end position="92"/>
    </location>
</feature>
<evidence type="ECO:0000256" key="6">
    <source>
        <dbReference type="ARBA" id="ARBA00023242"/>
    </source>
</evidence>
<evidence type="ECO:0000259" key="9">
    <source>
        <dbReference type="PROSITE" id="PS50174"/>
    </source>
</evidence>
<dbReference type="InterPro" id="IPR000467">
    <property type="entry name" value="G_patch_dom"/>
</dbReference>
<feature type="domain" description="G-patch" evidence="9">
    <location>
        <begin position="165"/>
        <end position="211"/>
    </location>
</feature>
<dbReference type="Pfam" id="PF01585">
    <property type="entry name" value="G-patch"/>
    <property type="match status" value="1"/>
</dbReference>
<dbReference type="InterPro" id="IPR024933">
    <property type="entry name" value="TFP11"/>
</dbReference>
<evidence type="ECO:0000313" key="10">
    <source>
        <dbReference type="EMBL" id="CAH1160144.1"/>
    </source>
</evidence>
<gene>
    <name evidence="10" type="ORF">PHAECO_LOCUS6973</name>
</gene>
<accession>A0A9P0DTC3</accession>
<keyword evidence="6 7" id="KW-0539">Nucleus</keyword>
<evidence type="ECO:0000256" key="3">
    <source>
        <dbReference type="ARBA" id="ARBA00022664"/>
    </source>
</evidence>
<keyword evidence="3 7" id="KW-0507">mRNA processing</keyword>
<comment type="similarity">
    <text evidence="2 7">Belongs to the TFP11/STIP family.</text>
</comment>
<dbReference type="InterPro" id="IPR022159">
    <property type="entry name" value="STIP/TFIP11_N"/>
</dbReference>
<dbReference type="AlphaFoldDB" id="A0A9P0DTC3"/>
<comment type="subcellular location">
    <subcellularLocation>
        <location evidence="1 7">Nucleus</location>
    </subcellularLocation>
</comment>
<evidence type="ECO:0000313" key="11">
    <source>
        <dbReference type="Proteomes" id="UP001153737"/>
    </source>
</evidence>
<dbReference type="InterPro" id="IPR045211">
    <property type="entry name" value="TFP11/STIP/Ntr1"/>
</dbReference>
<dbReference type="PIRSF" id="PIRSF017706">
    <property type="entry name" value="TFIP11"/>
    <property type="match status" value="1"/>
</dbReference>
<evidence type="ECO:0000256" key="5">
    <source>
        <dbReference type="ARBA" id="ARBA00023187"/>
    </source>
</evidence>
<dbReference type="Proteomes" id="UP001153737">
    <property type="component" value="Chromosome 3"/>
</dbReference>
<feature type="region of interest" description="Disordered" evidence="8">
    <location>
        <begin position="39"/>
        <end position="139"/>
    </location>
</feature>
<feature type="compositionally biased region" description="Polar residues" evidence="8">
    <location>
        <begin position="126"/>
        <end position="137"/>
    </location>
</feature>
<dbReference type="GO" id="GO:0071008">
    <property type="term" value="C:U2-type post-mRNA release spliceosomal complex"/>
    <property type="evidence" value="ECO:0007669"/>
    <property type="project" value="TreeGrafter"/>
</dbReference>
<protein>
    <recommendedName>
        <fullName evidence="9">G-patch domain-containing protein</fullName>
    </recommendedName>
</protein>
<reference evidence="10" key="1">
    <citation type="submission" date="2022-01" db="EMBL/GenBank/DDBJ databases">
        <authorList>
            <person name="King R."/>
        </authorList>
    </citation>
    <scope>NUCLEOTIDE SEQUENCE</scope>
</reference>
<keyword evidence="11" id="KW-1185">Reference proteome</keyword>